<protein>
    <recommendedName>
        <fullName evidence="4">DUF4405 domain-containing protein</fullName>
    </recommendedName>
</protein>
<dbReference type="EMBL" id="MFNF01000017">
    <property type="protein sequence ID" value="OGH03323.1"/>
    <property type="molecule type" value="Genomic_DNA"/>
</dbReference>
<evidence type="ECO:0000313" key="2">
    <source>
        <dbReference type="EMBL" id="OGH03323.1"/>
    </source>
</evidence>
<comment type="caution">
    <text evidence="2">The sequence shown here is derived from an EMBL/GenBank/DDBJ whole genome shotgun (WGS) entry which is preliminary data.</text>
</comment>
<feature type="transmembrane region" description="Helical" evidence="1">
    <location>
        <begin position="101"/>
        <end position="119"/>
    </location>
</feature>
<organism evidence="2 3">
    <name type="scientific">Candidatus Lambdaproteobacteria bacterium RIFOXYD2_FULL_56_26</name>
    <dbReference type="NCBI Taxonomy" id="1817773"/>
    <lineage>
        <taxon>Bacteria</taxon>
        <taxon>Pseudomonadati</taxon>
        <taxon>Pseudomonadota</taxon>
        <taxon>Candidatus Lambdaproteobacteria</taxon>
    </lineage>
</organism>
<feature type="transmembrane region" description="Helical" evidence="1">
    <location>
        <begin position="68"/>
        <end position="89"/>
    </location>
</feature>
<gene>
    <name evidence="2" type="ORF">A2557_02240</name>
</gene>
<feature type="transmembrane region" description="Helical" evidence="1">
    <location>
        <begin position="30"/>
        <end position="48"/>
    </location>
</feature>
<evidence type="ECO:0000313" key="3">
    <source>
        <dbReference type="Proteomes" id="UP000177583"/>
    </source>
</evidence>
<dbReference type="Proteomes" id="UP000177583">
    <property type="component" value="Unassembled WGS sequence"/>
</dbReference>
<keyword evidence="1" id="KW-0812">Transmembrane</keyword>
<evidence type="ECO:0008006" key="4">
    <source>
        <dbReference type="Google" id="ProtNLM"/>
    </source>
</evidence>
<reference evidence="2 3" key="1">
    <citation type="journal article" date="2016" name="Nat. Commun.">
        <title>Thousands of microbial genomes shed light on interconnected biogeochemical processes in an aquifer system.</title>
        <authorList>
            <person name="Anantharaman K."/>
            <person name="Brown C.T."/>
            <person name="Hug L.A."/>
            <person name="Sharon I."/>
            <person name="Castelle C.J."/>
            <person name="Probst A.J."/>
            <person name="Thomas B.C."/>
            <person name="Singh A."/>
            <person name="Wilkins M.J."/>
            <person name="Karaoz U."/>
            <person name="Brodie E.L."/>
            <person name="Williams K.H."/>
            <person name="Hubbard S.S."/>
            <person name="Banfield J.F."/>
        </authorList>
    </citation>
    <scope>NUCLEOTIDE SEQUENCE [LARGE SCALE GENOMIC DNA]</scope>
</reference>
<accession>A0A1F6GYS4</accession>
<sequence>MKLLVKTSSLLVILSGLVLTSWLLGENETAIWVHLLLGFGYTVLFLLFSMDHLSAHGKGIKRPGLRNLTGVIQLFSGGLALATGFILYLYGSKALSPWTEIHLASTLVFLAALLAHFTLKRTPPR</sequence>
<keyword evidence="1" id="KW-1133">Transmembrane helix</keyword>
<name>A0A1F6GYS4_9PROT</name>
<proteinExistence type="predicted"/>
<dbReference type="AlphaFoldDB" id="A0A1F6GYS4"/>
<keyword evidence="1" id="KW-0472">Membrane</keyword>
<evidence type="ECO:0000256" key="1">
    <source>
        <dbReference type="SAM" id="Phobius"/>
    </source>
</evidence>